<comment type="catalytic activity">
    <reaction evidence="4 7">
        <text>uridine(38/39/40) in tRNA = pseudouridine(38/39/40) in tRNA</text>
        <dbReference type="Rhea" id="RHEA:22376"/>
        <dbReference type="Rhea" id="RHEA-COMP:10085"/>
        <dbReference type="Rhea" id="RHEA-COMP:10087"/>
        <dbReference type="ChEBI" id="CHEBI:65314"/>
        <dbReference type="ChEBI" id="CHEBI:65315"/>
        <dbReference type="EC" id="5.4.99.12"/>
    </reaction>
</comment>
<evidence type="ECO:0000256" key="3">
    <source>
        <dbReference type="ARBA" id="ARBA00023235"/>
    </source>
</evidence>
<reference evidence="9" key="1">
    <citation type="submission" date="2022-04" db="EMBL/GenBank/DDBJ databases">
        <title>Desulfatitalea alkaliphila sp. nov., a novel anaerobic sulfate-reducing bacterium isolated from terrestrial mud volcano, Taman Peninsula, Russia.</title>
        <authorList>
            <person name="Khomyakova M.A."/>
            <person name="Merkel A.Y."/>
            <person name="Slobodkin A.I."/>
        </authorList>
    </citation>
    <scope>NUCLEOTIDE SEQUENCE</scope>
    <source>
        <strain evidence="9">M08but</strain>
    </source>
</reference>
<organism evidence="9 10">
    <name type="scientific">Desulfatitalea alkaliphila</name>
    <dbReference type="NCBI Taxonomy" id="2929485"/>
    <lineage>
        <taxon>Bacteria</taxon>
        <taxon>Pseudomonadati</taxon>
        <taxon>Thermodesulfobacteriota</taxon>
        <taxon>Desulfobacteria</taxon>
        <taxon>Desulfobacterales</taxon>
        <taxon>Desulfosarcinaceae</taxon>
        <taxon>Desulfatitalea</taxon>
    </lineage>
</organism>
<dbReference type="SUPFAM" id="SSF55120">
    <property type="entry name" value="Pseudouridine synthase"/>
    <property type="match status" value="1"/>
</dbReference>
<keyword evidence="2 4" id="KW-0819">tRNA processing</keyword>
<keyword evidence="3 4" id="KW-0413">Isomerase</keyword>
<dbReference type="GO" id="GO:0160147">
    <property type="term" value="F:tRNA pseudouridine(38-40) synthase activity"/>
    <property type="evidence" value="ECO:0007669"/>
    <property type="project" value="UniProtKB-EC"/>
</dbReference>
<comment type="subunit">
    <text evidence="4">Homodimer.</text>
</comment>
<feature type="binding site" evidence="4 6">
    <location>
        <position position="111"/>
    </location>
    <ligand>
        <name>substrate</name>
    </ligand>
</feature>
<dbReference type="EC" id="5.4.99.12" evidence="4"/>
<evidence type="ECO:0000256" key="1">
    <source>
        <dbReference type="ARBA" id="ARBA00009375"/>
    </source>
</evidence>
<evidence type="ECO:0000259" key="8">
    <source>
        <dbReference type="Pfam" id="PF01416"/>
    </source>
</evidence>
<comment type="caution">
    <text evidence="4">Lacks conserved residue(s) required for the propagation of feature annotation.</text>
</comment>
<sequence length="251" mass="27368">MDRTFKLVIEYDGTDYCGWQRQPNGRTIQQTIEDALARMTRQAVVLTGSGRTDAGVHALGQVAHFSCDTTIAPEALQKGLNSLLPDDIVIRACQPAPIGFHARFDAHGKTYRYTIRNTPLPAAIGRQYAWWIRSLLDTAAMTAAAAHLVGRHDFKSFEAAGSPRAHTIRHISHAEVRCDTQGIVTIDVTADGFLRHMVRNIAGTLAAVGRGKLPSEQIPALLDARDRTLAPPTAPAHGLCLIKVLYSEEGK</sequence>
<proteinExistence type="inferred from homology"/>
<dbReference type="AlphaFoldDB" id="A0AA41R8K5"/>
<dbReference type="Proteomes" id="UP001165427">
    <property type="component" value="Unassembled WGS sequence"/>
</dbReference>
<dbReference type="PANTHER" id="PTHR11142:SF0">
    <property type="entry name" value="TRNA PSEUDOURIDINE SYNTHASE-LIKE 1"/>
    <property type="match status" value="1"/>
</dbReference>
<dbReference type="InterPro" id="IPR020097">
    <property type="entry name" value="PsdUridine_synth_TruA_a/b_dom"/>
</dbReference>
<dbReference type="PANTHER" id="PTHR11142">
    <property type="entry name" value="PSEUDOURIDYLATE SYNTHASE"/>
    <property type="match status" value="1"/>
</dbReference>
<dbReference type="Gene3D" id="3.30.70.580">
    <property type="entry name" value="Pseudouridine synthase I, catalytic domain, N-terminal subdomain"/>
    <property type="match status" value="1"/>
</dbReference>
<evidence type="ECO:0000256" key="5">
    <source>
        <dbReference type="PIRSR" id="PIRSR001430-1"/>
    </source>
</evidence>
<evidence type="ECO:0000313" key="10">
    <source>
        <dbReference type="Proteomes" id="UP001165427"/>
    </source>
</evidence>
<dbReference type="HAMAP" id="MF_00171">
    <property type="entry name" value="TruA"/>
    <property type="match status" value="1"/>
</dbReference>
<dbReference type="InterPro" id="IPR020103">
    <property type="entry name" value="PsdUridine_synth_cat_dom_sf"/>
</dbReference>
<keyword evidence="10" id="KW-1185">Reference proteome</keyword>
<evidence type="ECO:0000313" key="9">
    <source>
        <dbReference type="EMBL" id="MCJ8502976.1"/>
    </source>
</evidence>
<gene>
    <name evidence="4 9" type="primary">truA</name>
    <name evidence="9" type="ORF">MRX98_20540</name>
</gene>
<dbReference type="InterPro" id="IPR001406">
    <property type="entry name" value="PsdUridine_synth_TruA"/>
</dbReference>
<dbReference type="CDD" id="cd02570">
    <property type="entry name" value="PseudoU_synth_EcTruA"/>
    <property type="match status" value="1"/>
</dbReference>
<name>A0AA41R8K5_9BACT</name>
<comment type="similarity">
    <text evidence="1 4 7">Belongs to the tRNA pseudouridine synthase TruA family.</text>
</comment>
<accession>A0AA41R8K5</accession>
<protein>
    <recommendedName>
        <fullName evidence="4">tRNA pseudouridine synthase A</fullName>
        <ecNumber evidence="4">5.4.99.12</ecNumber>
    </recommendedName>
    <alternativeName>
        <fullName evidence="4">tRNA pseudouridine(38-40) synthase</fullName>
    </alternativeName>
    <alternativeName>
        <fullName evidence="4">tRNA pseudouridylate synthase I</fullName>
    </alternativeName>
    <alternativeName>
        <fullName evidence="4">tRNA-uridine isomerase I</fullName>
    </alternativeName>
</protein>
<comment type="caution">
    <text evidence="9">The sequence shown here is derived from an EMBL/GenBank/DDBJ whole genome shotgun (WGS) entry which is preliminary data.</text>
</comment>
<dbReference type="RefSeq" id="WP_246914617.1">
    <property type="nucleotide sequence ID" value="NZ_JALJRB010000038.1"/>
</dbReference>
<dbReference type="Gene3D" id="3.30.70.660">
    <property type="entry name" value="Pseudouridine synthase I, catalytic domain, C-terminal subdomain"/>
    <property type="match status" value="1"/>
</dbReference>
<dbReference type="GO" id="GO:0003723">
    <property type="term" value="F:RNA binding"/>
    <property type="evidence" value="ECO:0007669"/>
    <property type="project" value="InterPro"/>
</dbReference>
<dbReference type="Pfam" id="PF01416">
    <property type="entry name" value="PseudoU_synth_1"/>
    <property type="match status" value="2"/>
</dbReference>
<dbReference type="NCBIfam" id="TIGR00071">
    <property type="entry name" value="hisT_truA"/>
    <property type="match status" value="1"/>
</dbReference>
<evidence type="ECO:0000256" key="4">
    <source>
        <dbReference type="HAMAP-Rule" id="MF_00171"/>
    </source>
</evidence>
<dbReference type="EMBL" id="JALJRB010000038">
    <property type="protein sequence ID" value="MCJ8502976.1"/>
    <property type="molecule type" value="Genomic_DNA"/>
</dbReference>
<comment type="function">
    <text evidence="4">Formation of pseudouridine at positions 38, 39 and 40 in the anticodon stem and loop of transfer RNAs.</text>
</comment>
<feature type="domain" description="Pseudouridine synthase I TruA alpha/beta" evidence="8">
    <location>
        <begin position="9"/>
        <end position="105"/>
    </location>
</feature>
<dbReference type="GO" id="GO:0031119">
    <property type="term" value="P:tRNA pseudouridine synthesis"/>
    <property type="evidence" value="ECO:0007669"/>
    <property type="project" value="UniProtKB-UniRule"/>
</dbReference>
<evidence type="ECO:0000256" key="7">
    <source>
        <dbReference type="RuleBase" id="RU003792"/>
    </source>
</evidence>
<dbReference type="FunFam" id="3.30.70.580:FF:000001">
    <property type="entry name" value="tRNA pseudouridine synthase A"/>
    <property type="match status" value="1"/>
</dbReference>
<dbReference type="InterPro" id="IPR020094">
    <property type="entry name" value="TruA/RsuA/RluB/E/F_N"/>
</dbReference>
<feature type="domain" description="Pseudouridine synthase I TruA alpha/beta" evidence="8">
    <location>
        <begin position="144"/>
        <end position="246"/>
    </location>
</feature>
<dbReference type="PIRSF" id="PIRSF001430">
    <property type="entry name" value="tRNA_psdUrid_synth"/>
    <property type="match status" value="1"/>
</dbReference>
<evidence type="ECO:0000256" key="2">
    <source>
        <dbReference type="ARBA" id="ARBA00022694"/>
    </source>
</evidence>
<feature type="active site" description="Nucleophile" evidence="4 5">
    <location>
        <position position="53"/>
    </location>
</feature>
<dbReference type="InterPro" id="IPR020095">
    <property type="entry name" value="PsdUridine_synth_TruA_C"/>
</dbReference>
<evidence type="ECO:0000256" key="6">
    <source>
        <dbReference type="PIRSR" id="PIRSR001430-2"/>
    </source>
</evidence>